<dbReference type="InterPro" id="IPR027417">
    <property type="entry name" value="P-loop_NTPase"/>
</dbReference>
<dbReference type="AlphaFoldDB" id="A0A2S6FYK8"/>
<dbReference type="SUPFAM" id="SSF52540">
    <property type="entry name" value="P-loop containing nucleoside triphosphate hydrolases"/>
    <property type="match status" value="1"/>
</dbReference>
<dbReference type="Pfam" id="PF01656">
    <property type="entry name" value="CbiA"/>
    <property type="match status" value="1"/>
</dbReference>
<evidence type="ECO:0000259" key="4">
    <source>
        <dbReference type="PROSITE" id="PS51379"/>
    </source>
</evidence>
<organism evidence="5 6">
    <name type="scientific">Clostridium algidicarnis DSM 15099</name>
    <dbReference type="NCBI Taxonomy" id="1121295"/>
    <lineage>
        <taxon>Bacteria</taxon>
        <taxon>Bacillati</taxon>
        <taxon>Bacillota</taxon>
        <taxon>Clostridia</taxon>
        <taxon>Eubacteriales</taxon>
        <taxon>Clostridiaceae</taxon>
        <taxon>Clostridium</taxon>
    </lineage>
</organism>
<evidence type="ECO:0000256" key="3">
    <source>
        <dbReference type="ARBA" id="ARBA00023014"/>
    </source>
</evidence>
<evidence type="ECO:0000313" key="6">
    <source>
        <dbReference type="Proteomes" id="UP000239863"/>
    </source>
</evidence>
<dbReference type="STRING" id="37659.GCA_000703125_01564"/>
<dbReference type="Gene3D" id="3.40.50.300">
    <property type="entry name" value="P-loop containing nucleotide triphosphate hydrolases"/>
    <property type="match status" value="1"/>
</dbReference>
<dbReference type="Pfam" id="PF00037">
    <property type="entry name" value="Fer4"/>
    <property type="match status" value="2"/>
</dbReference>
<keyword evidence="1" id="KW-0479">Metal-binding</keyword>
<evidence type="ECO:0000313" key="5">
    <source>
        <dbReference type="EMBL" id="PPK48703.1"/>
    </source>
</evidence>
<reference evidence="5 6" key="1">
    <citation type="submission" date="2018-02" db="EMBL/GenBank/DDBJ databases">
        <title>Genomic Encyclopedia of Archaeal and Bacterial Type Strains, Phase II (KMG-II): from individual species to whole genera.</title>
        <authorList>
            <person name="Goeker M."/>
        </authorList>
    </citation>
    <scope>NUCLEOTIDE SEQUENCE [LARGE SCALE GENOMIC DNA]</scope>
    <source>
        <strain evidence="5 6">DSM 15099</strain>
    </source>
</reference>
<keyword evidence="2" id="KW-0408">Iron</keyword>
<dbReference type="InterPro" id="IPR017896">
    <property type="entry name" value="4Fe4S_Fe-S-bd"/>
</dbReference>
<proteinExistence type="predicted"/>
<evidence type="ECO:0000256" key="2">
    <source>
        <dbReference type="ARBA" id="ARBA00023004"/>
    </source>
</evidence>
<sequence>MELVVLSGKGGTGKTTIATAISELAKDVIRIDCDVDAPNLYLFYDGEDIEKNIFIGDKKAIIDESLCIKCGKCSAICRFNAIEDFTINPFACEGCGACVLVCPENAIKLKDEKTADTFITKLDKGIISRAEMGIGSDGSGKLITYLRKNGKRFKKNEELTIIDGSPGIGCAVIASITGSDAVLVVTEPTKSGLEDLMRVTTLCEHFGVFTMVCINKYDINEDMSKEIETFIEEKKLALVGKIPYDDMVMKSINELKPITFYKDSIAEKAIENMWDNMKGHLH</sequence>
<feature type="domain" description="4Fe-4S ferredoxin-type" evidence="4">
    <location>
        <begin position="83"/>
        <end position="112"/>
    </location>
</feature>
<dbReference type="CDD" id="cd03110">
    <property type="entry name" value="SIMIBI_bact_arch"/>
    <property type="match status" value="1"/>
</dbReference>
<feature type="domain" description="4Fe-4S ferredoxin-type" evidence="4">
    <location>
        <begin position="58"/>
        <end position="82"/>
    </location>
</feature>
<dbReference type="EMBL" id="PTIS01000005">
    <property type="protein sequence ID" value="PPK48703.1"/>
    <property type="molecule type" value="Genomic_DNA"/>
</dbReference>
<dbReference type="InterPro" id="IPR002586">
    <property type="entry name" value="CobQ/CobB/MinD/ParA_Nub-bd_dom"/>
</dbReference>
<dbReference type="PANTHER" id="PTHR43534">
    <property type="entry name" value="MIND SUPERFAMILY P-LOOP ATPASE CONTAINING AN INSERTED FERREDOXIN DOMAIN"/>
    <property type="match status" value="1"/>
</dbReference>
<dbReference type="Gene3D" id="3.30.70.20">
    <property type="match status" value="2"/>
</dbReference>
<dbReference type="InterPro" id="IPR017900">
    <property type="entry name" value="4Fe4S_Fe_S_CS"/>
</dbReference>
<gene>
    <name evidence="5" type="ORF">BD821_10583</name>
</gene>
<comment type="caution">
    <text evidence="5">The sequence shown here is derived from an EMBL/GenBank/DDBJ whole genome shotgun (WGS) entry which is preliminary data.</text>
</comment>
<dbReference type="PROSITE" id="PS51379">
    <property type="entry name" value="4FE4S_FER_2"/>
    <property type="match status" value="2"/>
</dbReference>
<protein>
    <submittedName>
        <fullName evidence="5">MinD superfamily P-loop ATPase</fullName>
    </submittedName>
</protein>
<dbReference type="GO" id="GO:0046872">
    <property type="term" value="F:metal ion binding"/>
    <property type="evidence" value="ECO:0007669"/>
    <property type="project" value="UniProtKB-KW"/>
</dbReference>
<dbReference type="Proteomes" id="UP000239863">
    <property type="component" value="Unassembled WGS sequence"/>
</dbReference>
<dbReference type="GO" id="GO:0051536">
    <property type="term" value="F:iron-sulfur cluster binding"/>
    <property type="evidence" value="ECO:0007669"/>
    <property type="project" value="UniProtKB-KW"/>
</dbReference>
<name>A0A2S6FYK8_9CLOT</name>
<dbReference type="OrthoDB" id="9778602at2"/>
<dbReference type="RefSeq" id="WP_104409645.1">
    <property type="nucleotide sequence ID" value="NZ_PTIS01000005.1"/>
</dbReference>
<accession>A0A2S6FYK8</accession>
<dbReference type="SUPFAM" id="SSF54862">
    <property type="entry name" value="4Fe-4S ferredoxins"/>
    <property type="match status" value="1"/>
</dbReference>
<dbReference type="PANTHER" id="PTHR43534:SF1">
    <property type="entry name" value="4FE-4S CLUSTER CONTAINING PARA FAMILY ATPASE PROTEIN"/>
    <property type="match status" value="1"/>
</dbReference>
<keyword evidence="3" id="KW-0411">Iron-sulfur</keyword>
<evidence type="ECO:0000256" key="1">
    <source>
        <dbReference type="ARBA" id="ARBA00022723"/>
    </source>
</evidence>
<dbReference type="PROSITE" id="PS00198">
    <property type="entry name" value="4FE4S_FER_1"/>
    <property type="match status" value="1"/>
</dbReference>